<comment type="caution">
    <text evidence="2">The sequence shown here is derived from an EMBL/GenBank/DDBJ whole genome shotgun (WGS) entry which is preliminary data.</text>
</comment>
<accession>A0A9P5C6V3</accession>
<evidence type="ECO:0000313" key="3">
    <source>
        <dbReference type="Proteomes" id="UP000758155"/>
    </source>
</evidence>
<feature type="region of interest" description="Disordered" evidence="1">
    <location>
        <begin position="87"/>
        <end position="109"/>
    </location>
</feature>
<organism evidence="2 3">
    <name type="scientific">Didymella heteroderae</name>
    <dbReference type="NCBI Taxonomy" id="1769908"/>
    <lineage>
        <taxon>Eukaryota</taxon>
        <taxon>Fungi</taxon>
        <taxon>Dikarya</taxon>
        <taxon>Ascomycota</taxon>
        <taxon>Pezizomycotina</taxon>
        <taxon>Dothideomycetes</taxon>
        <taxon>Pleosporomycetidae</taxon>
        <taxon>Pleosporales</taxon>
        <taxon>Pleosporineae</taxon>
        <taxon>Didymellaceae</taxon>
        <taxon>Didymella</taxon>
    </lineage>
</organism>
<reference evidence="2" key="1">
    <citation type="submission" date="2019-04" db="EMBL/GenBank/DDBJ databases">
        <title>Sequencing of skin fungus with MAO and IRED activity.</title>
        <authorList>
            <person name="Marsaioli A.J."/>
            <person name="Bonatto J.M.C."/>
            <person name="Reis Junior O."/>
        </authorList>
    </citation>
    <scope>NUCLEOTIDE SEQUENCE</scope>
    <source>
        <strain evidence="2">28M1</strain>
    </source>
</reference>
<protein>
    <submittedName>
        <fullName evidence="2">Uncharacterized protein</fullName>
    </submittedName>
</protein>
<dbReference type="EMBL" id="SWKV01000002">
    <property type="protein sequence ID" value="KAF3047763.1"/>
    <property type="molecule type" value="Genomic_DNA"/>
</dbReference>
<keyword evidence="3" id="KW-1185">Reference proteome</keyword>
<dbReference type="Proteomes" id="UP000758155">
    <property type="component" value="Unassembled WGS sequence"/>
</dbReference>
<sequence length="166" mass="17433">MFNEELSGKSDDRFAVPEALVLACAEEGAEQGITFADRSVVKKRKIEFALDRTSSSAAPRSTLAPTVSAILLPSLTTAVTSSVLEPAASASVRHKPSSGPLTHKGSTSKVAALITPTRKVAAVHVPLADSRVALDSQPAKTAQGREKGTKNITRSRRTDGTARRGQ</sequence>
<feature type="region of interest" description="Disordered" evidence="1">
    <location>
        <begin position="131"/>
        <end position="166"/>
    </location>
</feature>
<gene>
    <name evidence="2" type="ORF">E8E12_011627</name>
</gene>
<name>A0A9P5C6V3_9PLEO</name>
<feature type="compositionally biased region" description="Basic and acidic residues" evidence="1">
    <location>
        <begin position="156"/>
        <end position="166"/>
    </location>
</feature>
<proteinExistence type="predicted"/>
<evidence type="ECO:0000256" key="1">
    <source>
        <dbReference type="SAM" id="MobiDB-lite"/>
    </source>
</evidence>
<dbReference type="AlphaFoldDB" id="A0A9P5C6V3"/>
<evidence type="ECO:0000313" key="2">
    <source>
        <dbReference type="EMBL" id="KAF3047763.1"/>
    </source>
</evidence>